<dbReference type="Proteomes" id="UP000678393">
    <property type="component" value="Unassembled WGS sequence"/>
</dbReference>
<feature type="transmembrane region" description="Helical" evidence="1">
    <location>
        <begin position="98"/>
        <end position="122"/>
    </location>
</feature>
<name>A0A8S3YVS4_9EUPU</name>
<feature type="transmembrane region" description="Helical" evidence="1">
    <location>
        <begin position="15"/>
        <end position="33"/>
    </location>
</feature>
<keyword evidence="1" id="KW-0472">Membrane</keyword>
<dbReference type="Pfam" id="PF07690">
    <property type="entry name" value="MFS_1"/>
    <property type="match status" value="2"/>
</dbReference>
<dbReference type="PANTHER" id="PTHR11360:SF284">
    <property type="entry name" value="EG:103B4.3 PROTEIN-RELATED"/>
    <property type="match status" value="1"/>
</dbReference>
<dbReference type="InterPro" id="IPR011701">
    <property type="entry name" value="MFS"/>
</dbReference>
<dbReference type="PANTHER" id="PTHR11360">
    <property type="entry name" value="MONOCARBOXYLATE TRANSPORTER"/>
    <property type="match status" value="1"/>
</dbReference>
<dbReference type="CDD" id="cd17352">
    <property type="entry name" value="MFS_MCT_SLC16"/>
    <property type="match status" value="1"/>
</dbReference>
<feature type="transmembrane region" description="Helical" evidence="1">
    <location>
        <begin position="275"/>
        <end position="297"/>
    </location>
</feature>
<dbReference type="GO" id="GO:0008028">
    <property type="term" value="F:monocarboxylic acid transmembrane transporter activity"/>
    <property type="evidence" value="ECO:0007669"/>
    <property type="project" value="TreeGrafter"/>
</dbReference>
<comment type="caution">
    <text evidence="2">The sequence shown here is derived from an EMBL/GenBank/DDBJ whole genome shotgun (WGS) entry which is preliminary data.</text>
</comment>
<gene>
    <name evidence="2" type="ORF">CUNI_LOCUS6825</name>
</gene>
<feature type="non-terminal residue" evidence="2">
    <location>
        <position position="429"/>
    </location>
</feature>
<feature type="transmembrane region" description="Helical" evidence="1">
    <location>
        <begin position="383"/>
        <end position="403"/>
    </location>
</feature>
<feature type="transmembrane region" description="Helical" evidence="1">
    <location>
        <begin position="71"/>
        <end position="92"/>
    </location>
</feature>
<proteinExistence type="predicted"/>
<feature type="transmembrane region" description="Helical" evidence="1">
    <location>
        <begin position="230"/>
        <end position="255"/>
    </location>
</feature>
<sequence length="429" mass="47011">LGANVLALRFTCRKVVFIGGVLSGLGFILSTFVEHFDLLYLTFAVITGLGYALSYSPCVVMVGLHFKKRRSLANGISVSGSGVGSFVVPNLIRWLLNLYGLPGCLLILGGLTLNVSVCALLIRPLSSYKKRQPELRYTELGVTKDAGFQQLLNTQICESLSGNNGQASRKESLSKNFSEFSSNELIPMASLQNIPQEELKDLTSSVCDCCKCCDRQKSSTNRSHKKTQKLFDWSLMSNPLFIIYALSCGFGNFAYPNVFLMLPAHAENNGQDRNTAALLVSIIGITDLIGRLFFGWFSDLKLMPRLLNRCSVMATFPALVTYAALYGLFAGSYMALISVMLADVLGVEKLSSAYGLVMLVMSVGLLPGPLICGQRTARYYWHWNYSFVLCGVLALIGSIPPLFEPCAKQYVDAREAKKINVKAVTKSLV</sequence>
<evidence type="ECO:0000313" key="2">
    <source>
        <dbReference type="EMBL" id="CAG5121267.1"/>
    </source>
</evidence>
<dbReference type="SUPFAM" id="SSF103473">
    <property type="entry name" value="MFS general substrate transporter"/>
    <property type="match status" value="1"/>
</dbReference>
<feature type="transmembrane region" description="Helical" evidence="1">
    <location>
        <begin position="353"/>
        <end position="371"/>
    </location>
</feature>
<keyword evidence="3" id="KW-1185">Reference proteome</keyword>
<dbReference type="EMBL" id="CAJHNH020001054">
    <property type="protein sequence ID" value="CAG5121267.1"/>
    <property type="molecule type" value="Genomic_DNA"/>
</dbReference>
<keyword evidence="1" id="KW-0812">Transmembrane</keyword>
<accession>A0A8S3YVS4</accession>
<dbReference type="OrthoDB" id="6509908at2759"/>
<feature type="transmembrane region" description="Helical" evidence="1">
    <location>
        <begin position="318"/>
        <end position="341"/>
    </location>
</feature>
<dbReference type="InterPro" id="IPR036259">
    <property type="entry name" value="MFS_trans_sf"/>
</dbReference>
<reference evidence="2" key="1">
    <citation type="submission" date="2021-04" db="EMBL/GenBank/DDBJ databases">
        <authorList>
            <consortium name="Molecular Ecology Group"/>
        </authorList>
    </citation>
    <scope>NUCLEOTIDE SEQUENCE</scope>
</reference>
<dbReference type="Gene3D" id="1.20.1250.20">
    <property type="entry name" value="MFS general substrate transporter like domains"/>
    <property type="match status" value="1"/>
</dbReference>
<evidence type="ECO:0000313" key="3">
    <source>
        <dbReference type="Proteomes" id="UP000678393"/>
    </source>
</evidence>
<feature type="transmembrane region" description="Helical" evidence="1">
    <location>
        <begin position="39"/>
        <end position="64"/>
    </location>
</feature>
<keyword evidence="1" id="KW-1133">Transmembrane helix</keyword>
<protein>
    <submittedName>
        <fullName evidence="2">Uncharacterized protein</fullName>
    </submittedName>
</protein>
<organism evidence="2 3">
    <name type="scientific">Candidula unifasciata</name>
    <dbReference type="NCBI Taxonomy" id="100452"/>
    <lineage>
        <taxon>Eukaryota</taxon>
        <taxon>Metazoa</taxon>
        <taxon>Spiralia</taxon>
        <taxon>Lophotrochozoa</taxon>
        <taxon>Mollusca</taxon>
        <taxon>Gastropoda</taxon>
        <taxon>Heterobranchia</taxon>
        <taxon>Euthyneura</taxon>
        <taxon>Panpulmonata</taxon>
        <taxon>Eupulmonata</taxon>
        <taxon>Stylommatophora</taxon>
        <taxon>Helicina</taxon>
        <taxon>Helicoidea</taxon>
        <taxon>Geomitridae</taxon>
        <taxon>Candidula</taxon>
    </lineage>
</organism>
<dbReference type="InterPro" id="IPR050327">
    <property type="entry name" value="Proton-linked_MCT"/>
</dbReference>
<evidence type="ECO:0000256" key="1">
    <source>
        <dbReference type="SAM" id="Phobius"/>
    </source>
</evidence>
<dbReference type="AlphaFoldDB" id="A0A8S3YVS4"/>